<gene>
    <name evidence="2" type="ORF">FHETE_2698</name>
</gene>
<protein>
    <submittedName>
        <fullName evidence="2">DNA damage-responsive protein</fullName>
    </submittedName>
</protein>
<evidence type="ECO:0000313" key="3">
    <source>
        <dbReference type="Proteomes" id="UP000567885"/>
    </source>
</evidence>
<reference evidence="2 3" key="1">
    <citation type="submission" date="2020-05" db="EMBL/GenBank/DDBJ databases">
        <title>Identification and distribution of gene clusters putatively required for synthesis of sphingolipid metabolism inhibitors in phylogenetically diverse species of the filamentous fungus Fusarium.</title>
        <authorList>
            <person name="Kim H.-S."/>
            <person name="Busman M."/>
            <person name="Brown D.W."/>
            <person name="Divon H."/>
            <person name="Uhlig S."/>
            <person name="Proctor R.H."/>
        </authorList>
    </citation>
    <scope>NUCLEOTIDE SEQUENCE [LARGE SCALE GENOMIC DNA]</scope>
    <source>
        <strain evidence="2 3">NRRL 20693</strain>
    </source>
</reference>
<comment type="caution">
    <text evidence="2">The sequence shown here is derived from an EMBL/GenBank/DDBJ whole genome shotgun (WGS) entry which is preliminary data.</text>
</comment>
<dbReference type="PANTHER" id="PTHR40462">
    <property type="entry name" value="CHROMOSOME 1, WHOLE GENOME SHOTGUN SEQUENCE"/>
    <property type="match status" value="1"/>
</dbReference>
<dbReference type="AlphaFoldDB" id="A0A8H5TV39"/>
<proteinExistence type="predicted"/>
<dbReference type="PANTHER" id="PTHR40462:SF1">
    <property type="entry name" value="EXPRESSED PROTEIN"/>
    <property type="match status" value="1"/>
</dbReference>
<dbReference type="EMBL" id="JAAGWQ010000044">
    <property type="protein sequence ID" value="KAF5674947.1"/>
    <property type="molecule type" value="Genomic_DNA"/>
</dbReference>
<name>A0A8H5TV39_FUSHE</name>
<evidence type="ECO:0000313" key="2">
    <source>
        <dbReference type="EMBL" id="KAF5674947.1"/>
    </source>
</evidence>
<dbReference type="Proteomes" id="UP000567885">
    <property type="component" value="Unassembled WGS sequence"/>
</dbReference>
<feature type="region of interest" description="Disordered" evidence="1">
    <location>
        <begin position="1"/>
        <end position="60"/>
    </location>
</feature>
<keyword evidence="3" id="KW-1185">Reference proteome</keyword>
<sequence>MDFVKNLAGGNNNNNDANQAQGQQAPPEAGGSFMDKISGQANNMAGGGAQGEKNEDGLDKAVDFVQEKFLGAGDQSNESAAEQAKDEAISDAIRDQYKSATGSDFVIADKDKQYGA</sequence>
<dbReference type="OrthoDB" id="3050608at2759"/>
<accession>A0A8H5TV39</accession>
<evidence type="ECO:0000256" key="1">
    <source>
        <dbReference type="SAM" id="MobiDB-lite"/>
    </source>
</evidence>
<feature type="compositionally biased region" description="Low complexity" evidence="1">
    <location>
        <begin position="8"/>
        <end position="31"/>
    </location>
</feature>
<organism evidence="2 3">
    <name type="scientific">Fusarium heterosporum</name>
    <dbReference type="NCBI Taxonomy" id="42747"/>
    <lineage>
        <taxon>Eukaryota</taxon>
        <taxon>Fungi</taxon>
        <taxon>Dikarya</taxon>
        <taxon>Ascomycota</taxon>
        <taxon>Pezizomycotina</taxon>
        <taxon>Sordariomycetes</taxon>
        <taxon>Hypocreomycetidae</taxon>
        <taxon>Hypocreales</taxon>
        <taxon>Nectriaceae</taxon>
        <taxon>Fusarium</taxon>
        <taxon>Fusarium heterosporum species complex</taxon>
    </lineage>
</organism>